<evidence type="ECO:0000313" key="3">
    <source>
        <dbReference type="EMBL" id="CAD9126939.1"/>
    </source>
</evidence>
<dbReference type="EMBL" id="HBGE01033395">
    <property type="protein sequence ID" value="CAD9126939.1"/>
    <property type="molecule type" value="Transcribed_RNA"/>
</dbReference>
<feature type="compositionally biased region" description="Basic and acidic residues" evidence="2">
    <location>
        <begin position="182"/>
        <end position="194"/>
    </location>
</feature>
<proteinExistence type="predicted"/>
<keyword evidence="1" id="KW-0175">Coiled coil</keyword>
<evidence type="ECO:0000256" key="1">
    <source>
        <dbReference type="SAM" id="Coils"/>
    </source>
</evidence>
<protein>
    <submittedName>
        <fullName evidence="3">Uncharacterized protein</fullName>
    </submittedName>
</protein>
<feature type="region of interest" description="Disordered" evidence="2">
    <location>
        <begin position="1"/>
        <end position="27"/>
    </location>
</feature>
<gene>
    <name evidence="3" type="ORF">ACAT0790_LOCUS20188</name>
</gene>
<organism evidence="3">
    <name type="scientific">Alexandrium catenella</name>
    <name type="common">Red tide dinoflagellate</name>
    <name type="synonym">Gonyaulax catenella</name>
    <dbReference type="NCBI Taxonomy" id="2925"/>
    <lineage>
        <taxon>Eukaryota</taxon>
        <taxon>Sar</taxon>
        <taxon>Alveolata</taxon>
        <taxon>Dinophyceae</taxon>
        <taxon>Gonyaulacales</taxon>
        <taxon>Pyrocystaceae</taxon>
        <taxon>Alexandrium</taxon>
    </lineage>
</organism>
<feature type="region of interest" description="Disordered" evidence="2">
    <location>
        <begin position="163"/>
        <end position="209"/>
    </location>
</feature>
<reference evidence="3" key="1">
    <citation type="submission" date="2021-01" db="EMBL/GenBank/DDBJ databases">
        <authorList>
            <person name="Corre E."/>
            <person name="Pelletier E."/>
            <person name="Niang G."/>
            <person name="Scheremetjew M."/>
            <person name="Finn R."/>
            <person name="Kale V."/>
            <person name="Holt S."/>
            <person name="Cochrane G."/>
            <person name="Meng A."/>
            <person name="Brown T."/>
            <person name="Cohen L."/>
        </authorList>
    </citation>
    <scope>NUCLEOTIDE SEQUENCE</scope>
    <source>
        <strain evidence="3">OF101</strain>
    </source>
</reference>
<name>A0A7S1MBV5_ALECA</name>
<sequence length="209" mass="23401">MGAEASRAQGACCGGRPFGQGASPEEVEEGEFMEPHDVDKLLLENRAEVERALEQIGRRRTEVQESARRLEQQRAEATEVAKQLEAERQEIAGEWSRLEAGRGTLRSEREEVQRLQAELEAGQEALQVERQEVSRLRAEFQASQKNSWWFTCASTDGQKKCSDAKVLPHDATPTRPPAADGLHSEEFDPRRLSFETRLPAEMTRARGGG</sequence>
<evidence type="ECO:0000256" key="2">
    <source>
        <dbReference type="SAM" id="MobiDB-lite"/>
    </source>
</evidence>
<feature type="coiled-coil region" evidence="1">
    <location>
        <begin position="53"/>
        <end position="146"/>
    </location>
</feature>
<dbReference type="AlphaFoldDB" id="A0A7S1MBV5"/>
<accession>A0A7S1MBV5</accession>